<dbReference type="GO" id="GO:0003887">
    <property type="term" value="F:DNA-directed DNA polymerase activity"/>
    <property type="evidence" value="ECO:0007669"/>
    <property type="project" value="UniProtKB-UniRule"/>
</dbReference>
<keyword evidence="4 9" id="KW-0235">DNA replication</keyword>
<dbReference type="InterPro" id="IPR004805">
    <property type="entry name" value="DnaE2/DnaE/PolC"/>
</dbReference>
<dbReference type="SMART" id="SM00481">
    <property type="entry name" value="POLIIIAc"/>
    <property type="match status" value="1"/>
</dbReference>
<evidence type="ECO:0000256" key="1">
    <source>
        <dbReference type="ARBA" id="ARBA00022490"/>
    </source>
</evidence>
<evidence type="ECO:0000256" key="5">
    <source>
        <dbReference type="ARBA" id="ARBA00022763"/>
    </source>
</evidence>
<evidence type="ECO:0000256" key="3">
    <source>
        <dbReference type="ARBA" id="ARBA00022695"/>
    </source>
</evidence>
<evidence type="ECO:0000256" key="10">
    <source>
        <dbReference type="SAM" id="MobiDB-lite"/>
    </source>
</evidence>
<name>A0A4Q7MGN6_9MICO</name>
<dbReference type="HAMAP" id="MF_01902">
    <property type="entry name" value="DNApol_error_prone"/>
    <property type="match status" value="1"/>
</dbReference>
<evidence type="ECO:0000256" key="8">
    <source>
        <dbReference type="ARBA" id="ARBA00049244"/>
    </source>
</evidence>
<evidence type="ECO:0000256" key="4">
    <source>
        <dbReference type="ARBA" id="ARBA00022705"/>
    </source>
</evidence>
<dbReference type="InterPro" id="IPR016195">
    <property type="entry name" value="Pol/histidinol_Pase-like"/>
</dbReference>
<dbReference type="SUPFAM" id="SSF89550">
    <property type="entry name" value="PHP domain-like"/>
    <property type="match status" value="1"/>
</dbReference>
<comment type="caution">
    <text evidence="12">The sequence shown here is derived from an EMBL/GenBank/DDBJ whole genome shotgun (WGS) entry which is preliminary data.</text>
</comment>
<protein>
    <recommendedName>
        <fullName evidence="9">Error-prone DNA polymerase</fullName>
        <ecNumber evidence="9">2.7.7.7</ecNumber>
    </recommendedName>
</protein>
<dbReference type="InterPro" id="IPR040982">
    <property type="entry name" value="DNA_pol3_finger"/>
</dbReference>
<comment type="similarity">
    <text evidence="9">Belongs to the DNA polymerase type-C family. DnaE2 subfamily.</text>
</comment>
<evidence type="ECO:0000259" key="11">
    <source>
        <dbReference type="SMART" id="SM00481"/>
    </source>
</evidence>
<dbReference type="GO" id="GO:0006281">
    <property type="term" value="P:DNA repair"/>
    <property type="evidence" value="ECO:0007669"/>
    <property type="project" value="UniProtKB-UniRule"/>
</dbReference>
<dbReference type="NCBIfam" id="TIGR00594">
    <property type="entry name" value="polc"/>
    <property type="match status" value="1"/>
</dbReference>
<dbReference type="RefSeq" id="WP_130352910.1">
    <property type="nucleotide sequence ID" value="NZ_SGWY01000002.1"/>
</dbReference>
<feature type="domain" description="Polymerase/histidinol phosphatase N-terminal" evidence="11">
    <location>
        <begin position="62"/>
        <end position="130"/>
    </location>
</feature>
<dbReference type="PANTHER" id="PTHR32294:SF4">
    <property type="entry name" value="ERROR-PRONE DNA POLYMERASE"/>
    <property type="match status" value="1"/>
</dbReference>
<dbReference type="CDD" id="cd04485">
    <property type="entry name" value="DnaE_OBF"/>
    <property type="match status" value="1"/>
</dbReference>
<evidence type="ECO:0000313" key="13">
    <source>
        <dbReference type="Proteomes" id="UP000293289"/>
    </source>
</evidence>
<comment type="catalytic activity">
    <reaction evidence="8 9">
        <text>DNA(n) + a 2'-deoxyribonucleoside 5'-triphosphate = DNA(n+1) + diphosphate</text>
        <dbReference type="Rhea" id="RHEA:22508"/>
        <dbReference type="Rhea" id="RHEA-COMP:17339"/>
        <dbReference type="Rhea" id="RHEA-COMP:17340"/>
        <dbReference type="ChEBI" id="CHEBI:33019"/>
        <dbReference type="ChEBI" id="CHEBI:61560"/>
        <dbReference type="ChEBI" id="CHEBI:173112"/>
        <dbReference type="EC" id="2.7.7.7"/>
    </reaction>
</comment>
<keyword evidence="5 9" id="KW-0227">DNA damage</keyword>
<keyword evidence="2 9" id="KW-0808">Transferase</keyword>
<accession>A0A4Q7MGN6</accession>
<dbReference type="Pfam" id="PF07733">
    <property type="entry name" value="DNA_pol3_alpha"/>
    <property type="match status" value="1"/>
</dbReference>
<gene>
    <name evidence="9" type="primary">dnaE2</name>
    <name evidence="12" type="ORF">EV187_2029</name>
</gene>
<evidence type="ECO:0000256" key="6">
    <source>
        <dbReference type="ARBA" id="ARBA00022932"/>
    </source>
</evidence>
<keyword evidence="7 9" id="KW-0234">DNA repair</keyword>
<keyword evidence="6 9" id="KW-0239">DNA-directed DNA polymerase</keyword>
<comment type="function">
    <text evidence="9">DNA polymerase involved in damage-induced mutagenesis and translesion synthesis (TLS). It is not the major replicative DNA polymerase.</text>
</comment>
<evidence type="ECO:0000256" key="9">
    <source>
        <dbReference type="HAMAP-Rule" id="MF_01902"/>
    </source>
</evidence>
<dbReference type="GO" id="GO:0008408">
    <property type="term" value="F:3'-5' exonuclease activity"/>
    <property type="evidence" value="ECO:0007669"/>
    <property type="project" value="InterPro"/>
</dbReference>
<dbReference type="Proteomes" id="UP000293289">
    <property type="component" value="Unassembled WGS sequence"/>
</dbReference>
<dbReference type="InterPro" id="IPR003141">
    <property type="entry name" value="Pol/His_phosphatase_N"/>
</dbReference>
<keyword evidence="13" id="KW-1185">Reference proteome</keyword>
<organism evidence="12 13">
    <name type="scientific">Agromyces ramosus</name>
    <dbReference type="NCBI Taxonomy" id="33879"/>
    <lineage>
        <taxon>Bacteria</taxon>
        <taxon>Bacillati</taxon>
        <taxon>Actinomycetota</taxon>
        <taxon>Actinomycetes</taxon>
        <taxon>Micrococcales</taxon>
        <taxon>Microbacteriaceae</taxon>
        <taxon>Agromyces</taxon>
    </lineage>
</organism>
<evidence type="ECO:0000313" key="12">
    <source>
        <dbReference type="EMBL" id="RZS66308.1"/>
    </source>
</evidence>
<sequence>MGWNNPSIPWSELERKLSDQRRPGGPSLIADGGDSPAWSRKRHPYRPSEGLEAPAGPIVPYAELHAHSTFSFLDGASTPEQLVEEAHRLGLSGLAVTDHDGFYGIVRFAEAAESFPELATVFGAELSLGLSEPQMGVADPEGEHLLVLARQEPGYHRLASAITAGQLAGGEKGRPTYALEELAERSGGEWVVPTGCRKGAVRRALAHGGPDAAWRELDRLVALFGRDNVVVELFDHGHPLDQEANDALAGLAERARLPLLATNAVHYATPGEHRLASALAAVRARRSLDELDGWLPASDGLHLRSGAEMMRRFERYPGAVARSVTLAEELGFRLRSARPHLPRQEVPAGHTPMSWLRELVWAGAEKRYPGLPDHVRERLARELDVIERKDFPGYFLIVYDLVREARSRGILCQGRGSAANSAVCYVLDITAVDSIFFDLPFERFLSALRDEEPDIDVDFDSDRREEIIQYVYGKYGRHNAAQVANVISYRPKAAVRDMAKALGYSTGQQDAWSRQVERWGAVVSTDDHDIPGPVVELAEQLLTFPRHLGIHSGGMVLTDRPVGEVCPIEHARKEDRTVLQWDKDDCAWMGLVKFDLLGLGMLAALQYTFDLVREHTGEEWELATIPKEEAAVYDMLCRADSIGVFQVESRAQMGTLPRLQPRCFYDLVVEIALIRPGPVQGGAVHPYIRRRTGEEPVSYLHPKLEPVLARTLGVPLFQEQLMQMAVAVGDCSAADADLLRRAMGSKRGVEKIEKLRSKLYAGMAANGIEPEVADSIYAKIEAFANFGFAESHALSFGLLVYASSWLKLHYPAAFLAALLRAQPMGFYSPQTLTADARRHGVEMLRPDILRSGVDAGLEAIGDAACAAGAATGSATDDHAGGLRRVPTGMGGCTDPAQPPIGRFDRSAPDRSAEHRRDGAFAVRLGLADVSSIGTTVAERIIAEREERGPYRDMADVSRRAGLNAEQLEALAAAGAFDGFGLQRREALWLAGEAAEDREEFLAGSIVVVQPPLLPMLSAAEQVVYDLWATGISPDDHPIRHIRQQLDERGAIRIDLLRHAESGRRIEVGGVVTHRQRPATASGITFMNLEDESGTLNVIAGVGVWNRYRRIAREAPAMIVRGILERSPEGVTNLVADRFERLILSAPTRSRDFR</sequence>
<dbReference type="InterPro" id="IPR004013">
    <property type="entry name" value="PHP_dom"/>
</dbReference>
<feature type="compositionally biased region" description="Basic and acidic residues" evidence="10">
    <location>
        <begin position="12"/>
        <end position="22"/>
    </location>
</feature>
<proteinExistence type="inferred from homology"/>
<dbReference type="AlphaFoldDB" id="A0A4Q7MGN6"/>
<dbReference type="Pfam" id="PF17657">
    <property type="entry name" value="DNA_pol3_finger"/>
    <property type="match status" value="1"/>
</dbReference>
<dbReference type="EC" id="2.7.7.7" evidence="9"/>
<reference evidence="12 13" key="1">
    <citation type="submission" date="2019-02" db="EMBL/GenBank/DDBJ databases">
        <title>Genomic Encyclopedia of Type Strains, Phase IV (KMG-IV): sequencing the most valuable type-strain genomes for metagenomic binning, comparative biology and taxonomic classification.</title>
        <authorList>
            <person name="Goeker M."/>
        </authorList>
    </citation>
    <scope>NUCLEOTIDE SEQUENCE [LARGE SCALE GENOMIC DNA]</scope>
    <source>
        <strain evidence="12 13">DSM 43045</strain>
    </source>
</reference>
<comment type="subcellular location">
    <subcellularLocation>
        <location evidence="9">Cytoplasm</location>
    </subcellularLocation>
</comment>
<keyword evidence="3 9" id="KW-0548">Nucleotidyltransferase</keyword>
<dbReference type="Pfam" id="PF14579">
    <property type="entry name" value="HHH_6"/>
    <property type="match status" value="1"/>
</dbReference>
<dbReference type="InterPro" id="IPR023073">
    <property type="entry name" value="DnaE2"/>
</dbReference>
<dbReference type="OrthoDB" id="9803237at2"/>
<dbReference type="Pfam" id="PF02811">
    <property type="entry name" value="PHP"/>
    <property type="match status" value="1"/>
</dbReference>
<dbReference type="Gene3D" id="1.10.150.870">
    <property type="match status" value="1"/>
</dbReference>
<dbReference type="GO" id="GO:0006260">
    <property type="term" value="P:DNA replication"/>
    <property type="evidence" value="ECO:0007669"/>
    <property type="project" value="UniProtKB-KW"/>
</dbReference>
<dbReference type="PANTHER" id="PTHR32294">
    <property type="entry name" value="DNA POLYMERASE III SUBUNIT ALPHA"/>
    <property type="match status" value="1"/>
</dbReference>
<dbReference type="NCBIfam" id="NF004225">
    <property type="entry name" value="PRK05672.1"/>
    <property type="match status" value="1"/>
</dbReference>
<dbReference type="GO" id="GO:0005737">
    <property type="term" value="C:cytoplasm"/>
    <property type="evidence" value="ECO:0007669"/>
    <property type="project" value="UniProtKB-SubCell"/>
</dbReference>
<dbReference type="Gene3D" id="3.20.20.140">
    <property type="entry name" value="Metal-dependent hydrolases"/>
    <property type="match status" value="1"/>
</dbReference>
<dbReference type="InterPro" id="IPR029460">
    <property type="entry name" value="DNAPol_HHH"/>
</dbReference>
<evidence type="ECO:0000256" key="7">
    <source>
        <dbReference type="ARBA" id="ARBA00023204"/>
    </source>
</evidence>
<dbReference type="InterPro" id="IPR011708">
    <property type="entry name" value="DNA_pol3_alpha_NTPase_dom"/>
</dbReference>
<feature type="region of interest" description="Disordered" evidence="10">
    <location>
        <begin position="1"/>
        <end position="52"/>
    </location>
</feature>
<keyword evidence="1 9" id="KW-0963">Cytoplasm</keyword>
<dbReference type="EMBL" id="SGWY01000002">
    <property type="protein sequence ID" value="RZS66308.1"/>
    <property type="molecule type" value="Genomic_DNA"/>
</dbReference>
<evidence type="ECO:0000256" key="2">
    <source>
        <dbReference type="ARBA" id="ARBA00022679"/>
    </source>
</evidence>